<dbReference type="Proteomes" id="UP001470230">
    <property type="component" value="Unassembled WGS sequence"/>
</dbReference>
<gene>
    <name evidence="1" type="ORF">M9Y10_004120</name>
</gene>
<comment type="caution">
    <text evidence="1">The sequence shown here is derived from an EMBL/GenBank/DDBJ whole genome shotgun (WGS) entry which is preliminary data.</text>
</comment>
<dbReference type="EMBL" id="JAPFFF010000010">
    <property type="protein sequence ID" value="KAK8881384.1"/>
    <property type="molecule type" value="Genomic_DNA"/>
</dbReference>
<keyword evidence="2" id="KW-1185">Reference proteome</keyword>
<organism evidence="1 2">
    <name type="scientific">Tritrichomonas musculus</name>
    <dbReference type="NCBI Taxonomy" id="1915356"/>
    <lineage>
        <taxon>Eukaryota</taxon>
        <taxon>Metamonada</taxon>
        <taxon>Parabasalia</taxon>
        <taxon>Tritrichomonadida</taxon>
        <taxon>Tritrichomonadidae</taxon>
        <taxon>Tritrichomonas</taxon>
    </lineage>
</organism>
<proteinExistence type="predicted"/>
<protein>
    <submittedName>
        <fullName evidence="1">Uncharacterized protein</fullName>
    </submittedName>
</protein>
<evidence type="ECO:0000313" key="1">
    <source>
        <dbReference type="EMBL" id="KAK8881384.1"/>
    </source>
</evidence>
<name>A0ABR2JR50_9EUKA</name>
<reference evidence="1 2" key="1">
    <citation type="submission" date="2024-04" db="EMBL/GenBank/DDBJ databases">
        <title>Tritrichomonas musculus Genome.</title>
        <authorList>
            <person name="Alves-Ferreira E."/>
            <person name="Grigg M."/>
            <person name="Lorenzi H."/>
            <person name="Galac M."/>
        </authorList>
    </citation>
    <scope>NUCLEOTIDE SEQUENCE [LARGE SCALE GENOMIC DNA]</scope>
    <source>
        <strain evidence="1 2">EAF2021</strain>
    </source>
</reference>
<sequence>MCLNQSFCLKLSILSFDLPINLIKESENVRVCITTVPEENTQEFTIPSRKMKNPYLNFNLNVKLTSENIPNDFISVGTEALIVVFRKKSFFHSDPIIGFTIITEKEFPRNISESIQLNSIEIFRNLNDISNYNDFCIPEQGSNEKVQNRRKIGKMNVSMVLTDPLQLNGFGDQTLSISSDSSFDGMFKFGQNSSRFKKLNK</sequence>
<accession>A0ABR2JR50</accession>
<evidence type="ECO:0000313" key="2">
    <source>
        <dbReference type="Proteomes" id="UP001470230"/>
    </source>
</evidence>